<evidence type="ECO:0000256" key="6">
    <source>
        <dbReference type="ARBA" id="ARBA00023180"/>
    </source>
</evidence>
<organism evidence="9 10">
    <name type="scientific">Mucilaginibacter boryungensis</name>
    <dbReference type="NCBI Taxonomy" id="768480"/>
    <lineage>
        <taxon>Bacteria</taxon>
        <taxon>Pseudomonadati</taxon>
        <taxon>Bacteroidota</taxon>
        <taxon>Sphingobacteriia</taxon>
        <taxon>Sphingobacteriales</taxon>
        <taxon>Sphingobacteriaceae</taxon>
        <taxon>Mucilaginibacter</taxon>
    </lineage>
</organism>
<evidence type="ECO:0000313" key="10">
    <source>
        <dbReference type="Proteomes" id="UP000632774"/>
    </source>
</evidence>
<feature type="chain" id="PRO_5045485196" description="non-reducing end alpha-L-arabinofuranosidase" evidence="7">
    <location>
        <begin position="20"/>
        <end position="661"/>
    </location>
</feature>
<reference evidence="9 10" key="1">
    <citation type="submission" date="2020-10" db="EMBL/GenBank/DDBJ databases">
        <title>Mucilaginibacter mali sp. nov., isolated from rhizosphere soil of apple orchard.</title>
        <authorList>
            <person name="Lee J.-S."/>
            <person name="Kim H.S."/>
            <person name="Kim J.-S."/>
        </authorList>
    </citation>
    <scope>NUCLEOTIDE SEQUENCE [LARGE SCALE GENOMIC DNA]</scope>
    <source>
        <strain evidence="9 10">KCTC 23157</strain>
    </source>
</reference>
<evidence type="ECO:0000256" key="2">
    <source>
        <dbReference type="ARBA" id="ARBA00007186"/>
    </source>
</evidence>
<sequence>MKKYFICLSIVLFSFYGFSAFSQQAKKLTVLTDTKGPAIPKAMWGIFFEDINFSADGGLYAELIKNRSFEFTKPLMGWKEITANGGAGNTLIINRGEANANNPRFARITVKTQAGAYGLANEGFRGMGLLKDKKYNFSILARKQSGNLKIRIEAIGVDNKLIGKAELNNFTGEWAKYTASFICTATDAKAHLNVYFEGPGTVDVDMASLFPQDTYKGRPNGLRADLAEKLAALKPGFMRFPGGCIVEGRDLANRYQWKKTVGDIGDRELIINRWNTEFANRSAPDYFQSYGLGFFEYFQLAEDIGAEPLPILNCGMACQYNTGEVVPLDQIDPFIQDALDLVEFANGATSTKWGGLRAAMGHPKPFNLKMMGVGNEQWDEQYLDRYKLFAKTLKAKYPGIKLITSSGPSPEGKRFDYLHAELTKEKADFLDEHYYQAPEWFMNNASRYDNYDRKGPKIFAGEYAAHIKDTKNNDAEYKNTWISALAEAAFMTGLERNADVVQMASYAPLLAHVDAWQWRPDLIWFDNLRSVGTPNYYVQQLYSTNKGTHVIPIKMNGNIIAGKDSLYSSASIDADMHQLIIKIVNTSAKAQAVEFDLQGKVKPKKTYSLVTLSSADKFTYNTLDAPTKISPVQRSGNIASGKILSNLEPMSVNVFRVSLGI</sequence>
<gene>
    <name evidence="9" type="ORF">IRJ18_07675</name>
</gene>
<evidence type="ECO:0000256" key="4">
    <source>
        <dbReference type="ARBA" id="ARBA00022729"/>
    </source>
</evidence>
<dbReference type="EMBL" id="JADFFM010000001">
    <property type="protein sequence ID" value="MBE9666236.1"/>
    <property type="molecule type" value="Genomic_DNA"/>
</dbReference>
<evidence type="ECO:0000256" key="7">
    <source>
        <dbReference type="SAM" id="SignalP"/>
    </source>
</evidence>
<dbReference type="Pfam" id="PF06964">
    <property type="entry name" value="Alpha-L-AF_C"/>
    <property type="match status" value="1"/>
</dbReference>
<comment type="caution">
    <text evidence="9">The sequence shown here is derived from an EMBL/GenBank/DDBJ whole genome shotgun (WGS) entry which is preliminary data.</text>
</comment>
<dbReference type="SMART" id="SM00813">
    <property type="entry name" value="Alpha-L-AF_C"/>
    <property type="match status" value="1"/>
</dbReference>
<name>A0ABR9XG81_9SPHI</name>
<dbReference type="Gene3D" id="3.20.20.80">
    <property type="entry name" value="Glycosidases"/>
    <property type="match status" value="1"/>
</dbReference>
<dbReference type="SUPFAM" id="SSF51445">
    <property type="entry name" value="(Trans)glycosidases"/>
    <property type="match status" value="1"/>
</dbReference>
<keyword evidence="5" id="KW-0378">Hydrolase</keyword>
<dbReference type="InterPro" id="IPR013780">
    <property type="entry name" value="Glyco_hydro_b"/>
</dbReference>
<dbReference type="InterPro" id="IPR010720">
    <property type="entry name" value="Alpha-L-AF_C"/>
</dbReference>
<proteinExistence type="inferred from homology"/>
<dbReference type="SUPFAM" id="SSF51011">
    <property type="entry name" value="Glycosyl hydrolase domain"/>
    <property type="match status" value="1"/>
</dbReference>
<protein>
    <recommendedName>
        <fullName evidence="3">non-reducing end alpha-L-arabinofuranosidase</fullName>
        <ecNumber evidence="3">3.2.1.55</ecNumber>
    </recommendedName>
</protein>
<accession>A0ABR9XG81</accession>
<dbReference type="Proteomes" id="UP000632774">
    <property type="component" value="Unassembled WGS sequence"/>
</dbReference>
<comment type="similarity">
    <text evidence="2">Belongs to the glycosyl hydrolase 51 family.</text>
</comment>
<dbReference type="PANTHER" id="PTHR31776:SF0">
    <property type="entry name" value="ALPHA-L-ARABINOFURANOSIDASE 1"/>
    <property type="match status" value="1"/>
</dbReference>
<feature type="signal peptide" evidence="7">
    <location>
        <begin position="1"/>
        <end position="19"/>
    </location>
</feature>
<dbReference type="InterPro" id="IPR017853">
    <property type="entry name" value="GH"/>
</dbReference>
<comment type="catalytic activity">
    <reaction evidence="1">
        <text>Hydrolysis of terminal non-reducing alpha-L-arabinofuranoside residues in alpha-L-arabinosides.</text>
        <dbReference type="EC" id="3.2.1.55"/>
    </reaction>
</comment>
<evidence type="ECO:0000256" key="3">
    <source>
        <dbReference type="ARBA" id="ARBA00012670"/>
    </source>
</evidence>
<dbReference type="PANTHER" id="PTHR31776">
    <property type="entry name" value="ALPHA-L-ARABINOFURANOSIDASE 1"/>
    <property type="match status" value="1"/>
</dbReference>
<keyword evidence="6" id="KW-0325">Glycoprotein</keyword>
<dbReference type="Gene3D" id="2.60.120.260">
    <property type="entry name" value="Galactose-binding domain-like"/>
    <property type="match status" value="1"/>
</dbReference>
<feature type="domain" description="Alpha-L-arabinofuranosidase C-terminal" evidence="8">
    <location>
        <begin position="461"/>
        <end position="651"/>
    </location>
</feature>
<keyword evidence="10" id="KW-1185">Reference proteome</keyword>
<evidence type="ECO:0000313" key="9">
    <source>
        <dbReference type="EMBL" id="MBE9666236.1"/>
    </source>
</evidence>
<dbReference type="Gene3D" id="2.60.40.1180">
    <property type="entry name" value="Golgi alpha-mannosidase II"/>
    <property type="match status" value="1"/>
</dbReference>
<dbReference type="InterPro" id="IPR008979">
    <property type="entry name" value="Galactose-bd-like_sf"/>
</dbReference>
<dbReference type="RefSeq" id="WP_194105605.1">
    <property type="nucleotide sequence ID" value="NZ_JADFFM010000001.1"/>
</dbReference>
<dbReference type="InterPro" id="IPR051563">
    <property type="entry name" value="Glycosyl_Hydrolase_51"/>
</dbReference>
<evidence type="ECO:0000256" key="1">
    <source>
        <dbReference type="ARBA" id="ARBA00001462"/>
    </source>
</evidence>
<dbReference type="SUPFAM" id="SSF49785">
    <property type="entry name" value="Galactose-binding domain-like"/>
    <property type="match status" value="1"/>
</dbReference>
<evidence type="ECO:0000256" key="5">
    <source>
        <dbReference type="ARBA" id="ARBA00022801"/>
    </source>
</evidence>
<evidence type="ECO:0000259" key="8">
    <source>
        <dbReference type="SMART" id="SM00813"/>
    </source>
</evidence>
<keyword evidence="4 7" id="KW-0732">Signal</keyword>
<dbReference type="InterPro" id="IPR055235">
    <property type="entry name" value="ASD1_cat"/>
</dbReference>
<dbReference type="EC" id="3.2.1.55" evidence="3"/>
<dbReference type="Pfam" id="PF22848">
    <property type="entry name" value="ASD1_dom"/>
    <property type="match status" value="1"/>
</dbReference>